<dbReference type="Proteomes" id="UP000036027">
    <property type="component" value="Unassembled WGS sequence"/>
</dbReference>
<keyword evidence="2" id="KW-1185">Reference proteome</keyword>
<dbReference type="OrthoDB" id="8266310at2"/>
<gene>
    <name evidence="1" type="ORF">PL75_03230</name>
</gene>
<organism evidence="1 2">
    <name type="scientific">Neisseria arctica</name>
    <dbReference type="NCBI Taxonomy" id="1470200"/>
    <lineage>
        <taxon>Bacteria</taxon>
        <taxon>Pseudomonadati</taxon>
        <taxon>Pseudomonadota</taxon>
        <taxon>Betaproteobacteria</taxon>
        <taxon>Neisseriales</taxon>
        <taxon>Neisseriaceae</taxon>
        <taxon>Neisseria</taxon>
    </lineage>
</organism>
<sequence length="152" mass="17153">MALKLKKKQEIEARWVDYKDGDETLARFLIKPIEDSRYQVAVERNQIGTRADGVTIDNIADDARPFLEKDAEAVARYLLVDWDGVEDADGNAIKYSPETAYEVLTKTQIGLVLWAWIKEQAEAIQAEAYKDRDELVKKPLNGTNGKPVVSKA</sequence>
<dbReference type="PATRIC" id="fig|1470200.3.peg.1757"/>
<name>A0A0J0YT15_9NEIS</name>
<reference evidence="1 2" key="1">
    <citation type="submission" date="2014-11" db="EMBL/GenBank/DDBJ databases">
        <title>Genome of a novel goose pathogen.</title>
        <authorList>
            <person name="Hansen C.M."/>
            <person name="Hueffer K."/>
            <person name="Choi S.C."/>
        </authorList>
    </citation>
    <scope>NUCLEOTIDE SEQUENCE [LARGE SCALE GENOMIC DNA]</scope>
    <source>
        <strain evidence="1 2">KH1503</strain>
    </source>
</reference>
<comment type="caution">
    <text evidence="1">The sequence shown here is derived from an EMBL/GenBank/DDBJ whole genome shotgun (WGS) entry which is preliminary data.</text>
</comment>
<dbReference type="RefSeq" id="WP_047760481.1">
    <property type="nucleotide sequence ID" value="NZ_CP091510.1"/>
</dbReference>
<protein>
    <submittedName>
        <fullName evidence="1">Uncharacterized protein</fullName>
    </submittedName>
</protein>
<accession>A0A0J0YT15</accession>
<dbReference type="EMBL" id="JTDO01000004">
    <property type="protein sequence ID" value="KLT73252.1"/>
    <property type="molecule type" value="Genomic_DNA"/>
</dbReference>
<dbReference type="STRING" id="1470200.PL75_03230"/>
<evidence type="ECO:0000313" key="2">
    <source>
        <dbReference type="Proteomes" id="UP000036027"/>
    </source>
</evidence>
<proteinExistence type="predicted"/>
<evidence type="ECO:0000313" key="1">
    <source>
        <dbReference type="EMBL" id="KLT73252.1"/>
    </source>
</evidence>
<dbReference type="AlphaFoldDB" id="A0A0J0YT15"/>